<dbReference type="Proteomes" id="UP000600918">
    <property type="component" value="Unassembled WGS sequence"/>
</dbReference>
<evidence type="ECO:0000256" key="1">
    <source>
        <dbReference type="SAM" id="SignalP"/>
    </source>
</evidence>
<name>A0A834UG90_VESPE</name>
<comment type="caution">
    <text evidence="2">The sequence shown here is derived from an EMBL/GenBank/DDBJ whole genome shotgun (WGS) entry which is preliminary data.</text>
</comment>
<organism evidence="2 3">
    <name type="scientific">Vespula pensylvanica</name>
    <name type="common">Western yellow jacket</name>
    <name type="synonym">Wasp</name>
    <dbReference type="NCBI Taxonomy" id="30213"/>
    <lineage>
        <taxon>Eukaryota</taxon>
        <taxon>Metazoa</taxon>
        <taxon>Ecdysozoa</taxon>
        <taxon>Arthropoda</taxon>
        <taxon>Hexapoda</taxon>
        <taxon>Insecta</taxon>
        <taxon>Pterygota</taxon>
        <taxon>Neoptera</taxon>
        <taxon>Endopterygota</taxon>
        <taxon>Hymenoptera</taxon>
        <taxon>Apocrita</taxon>
        <taxon>Aculeata</taxon>
        <taxon>Vespoidea</taxon>
        <taxon>Vespidae</taxon>
        <taxon>Vespinae</taxon>
        <taxon>Vespula</taxon>
    </lineage>
</organism>
<sequence length="78" mass="9161">MERGLVGGWLVGWLVAWLVEGLPLISSGSQVEAILHKQCGERTMWNFNFLRRATRRYLIREESSTLLEQMRKSRPRRC</sequence>
<proteinExistence type="predicted"/>
<keyword evidence="3" id="KW-1185">Reference proteome</keyword>
<dbReference type="EMBL" id="JACSDY010000001">
    <property type="protein sequence ID" value="KAF7438064.1"/>
    <property type="molecule type" value="Genomic_DNA"/>
</dbReference>
<keyword evidence="1" id="KW-0732">Signal</keyword>
<reference evidence="2" key="1">
    <citation type="journal article" date="2020" name="G3 (Bethesda)">
        <title>High-Quality Assemblies for Three Invasive Social Wasps from the &lt;i&gt;Vespula&lt;/i&gt; Genus.</title>
        <authorList>
            <person name="Harrop T.W.R."/>
            <person name="Guhlin J."/>
            <person name="McLaughlin G.M."/>
            <person name="Permina E."/>
            <person name="Stockwell P."/>
            <person name="Gilligan J."/>
            <person name="Le Lec M.F."/>
            <person name="Gruber M.A.M."/>
            <person name="Quinn O."/>
            <person name="Lovegrove M."/>
            <person name="Duncan E.J."/>
            <person name="Remnant E.J."/>
            <person name="Van Eeckhoven J."/>
            <person name="Graham B."/>
            <person name="Knapp R.A."/>
            <person name="Langford K.W."/>
            <person name="Kronenberg Z."/>
            <person name="Press M.O."/>
            <person name="Eacker S.M."/>
            <person name="Wilson-Rankin E.E."/>
            <person name="Purcell J."/>
            <person name="Lester P.J."/>
            <person name="Dearden P.K."/>
        </authorList>
    </citation>
    <scope>NUCLEOTIDE SEQUENCE</scope>
    <source>
        <strain evidence="2">Volc-1</strain>
    </source>
</reference>
<evidence type="ECO:0000313" key="2">
    <source>
        <dbReference type="EMBL" id="KAF7438064.1"/>
    </source>
</evidence>
<protein>
    <recommendedName>
        <fullName evidence="4">Secreted protein</fullName>
    </recommendedName>
</protein>
<feature type="signal peptide" evidence="1">
    <location>
        <begin position="1"/>
        <end position="21"/>
    </location>
</feature>
<evidence type="ECO:0008006" key="4">
    <source>
        <dbReference type="Google" id="ProtNLM"/>
    </source>
</evidence>
<dbReference type="AlphaFoldDB" id="A0A834UG90"/>
<evidence type="ECO:0000313" key="3">
    <source>
        <dbReference type="Proteomes" id="UP000600918"/>
    </source>
</evidence>
<feature type="chain" id="PRO_5032432991" description="Secreted protein" evidence="1">
    <location>
        <begin position="22"/>
        <end position="78"/>
    </location>
</feature>
<accession>A0A834UG90</accession>
<gene>
    <name evidence="2" type="ORF">H0235_000455</name>
</gene>